<dbReference type="AlphaFoldDB" id="A0A8S9G003"/>
<dbReference type="PANTHER" id="PTHR33067">
    <property type="entry name" value="RNA-DIRECTED DNA POLYMERASE-RELATED"/>
    <property type="match status" value="1"/>
</dbReference>
<dbReference type="PANTHER" id="PTHR33067:SF9">
    <property type="entry name" value="RNA-DIRECTED DNA POLYMERASE"/>
    <property type="match status" value="1"/>
</dbReference>
<reference evidence="2" key="1">
    <citation type="submission" date="2019-12" db="EMBL/GenBank/DDBJ databases">
        <title>Genome sequencing and annotation of Brassica cretica.</title>
        <authorList>
            <person name="Studholme D.J."/>
            <person name="Sarris P.F."/>
        </authorList>
    </citation>
    <scope>NUCLEOTIDE SEQUENCE</scope>
    <source>
        <strain evidence="2">PFS-001/15</strain>
        <tissue evidence="2">Leaf</tissue>
    </source>
</reference>
<gene>
    <name evidence="2" type="ORF">F2Q68_00021198</name>
</gene>
<protein>
    <recommendedName>
        <fullName evidence="4">Aspartic peptidase DDI1-type domain-containing protein</fullName>
    </recommendedName>
</protein>
<organism evidence="2 3">
    <name type="scientific">Brassica cretica</name>
    <name type="common">Mustard</name>
    <dbReference type="NCBI Taxonomy" id="69181"/>
    <lineage>
        <taxon>Eukaryota</taxon>
        <taxon>Viridiplantae</taxon>
        <taxon>Streptophyta</taxon>
        <taxon>Embryophyta</taxon>
        <taxon>Tracheophyta</taxon>
        <taxon>Spermatophyta</taxon>
        <taxon>Magnoliopsida</taxon>
        <taxon>eudicotyledons</taxon>
        <taxon>Gunneridae</taxon>
        <taxon>Pentapetalae</taxon>
        <taxon>rosids</taxon>
        <taxon>malvids</taxon>
        <taxon>Brassicales</taxon>
        <taxon>Brassicaceae</taxon>
        <taxon>Brassiceae</taxon>
        <taxon>Brassica</taxon>
    </lineage>
</organism>
<name>A0A8S9G003_BRACR</name>
<feature type="region of interest" description="Disordered" evidence="1">
    <location>
        <begin position="114"/>
        <end position="153"/>
    </location>
</feature>
<accession>A0A8S9G003</accession>
<sequence length="328" mass="36717">MLLLDHAEAEQNQAFTANRKLATDLNGKIDIIYSELMRKFDALSEHIKRLDSQVAENATAIKRETGRLPWQTDANPKRQVNAVLLISGKRLISSAIEINNAEKHALVEEAGKNRSRPIILDDPSTESGTPREKEQPNTEKGAMNLEEEEGELEEDVEIDRQERTNVDRQATVNVDRHSGNNVDRLSTPGEPAIERVYRTLPPFPPDKTQTKRELDKVICKKAFDKITLEMPLSDAIKVSPSIKKYVKDMVSNSFPAAESSVMMVSEEVNAIIQGEIPIKRPDPGSFDLDCNIRSKNFPRTLCDLGSSVNLMPHSVAVSLGYNKFKITK</sequence>
<evidence type="ECO:0000313" key="2">
    <source>
        <dbReference type="EMBL" id="KAF2539223.1"/>
    </source>
</evidence>
<evidence type="ECO:0000256" key="1">
    <source>
        <dbReference type="SAM" id="MobiDB-lite"/>
    </source>
</evidence>
<proteinExistence type="predicted"/>
<evidence type="ECO:0008006" key="4">
    <source>
        <dbReference type="Google" id="ProtNLM"/>
    </source>
</evidence>
<dbReference type="Proteomes" id="UP000712281">
    <property type="component" value="Unassembled WGS sequence"/>
</dbReference>
<dbReference type="EMBL" id="QGKW02002228">
    <property type="protein sequence ID" value="KAF2539223.1"/>
    <property type="molecule type" value="Genomic_DNA"/>
</dbReference>
<comment type="caution">
    <text evidence="2">The sequence shown here is derived from an EMBL/GenBank/DDBJ whole genome shotgun (WGS) entry which is preliminary data.</text>
</comment>
<evidence type="ECO:0000313" key="3">
    <source>
        <dbReference type="Proteomes" id="UP000712281"/>
    </source>
</evidence>